<sequence>MGAIEWTEYIFKHFEHTLISVGIYGAVDYLALVHYAGMPAKRFSLAQAKSIFRNGQSVTFHASAFLEQSPKGQDLVDMKLSDEGFNFLLSISTPYLSQSVQRIHQIVVNDKAILKEHSFIIDCLHPNPQSIGGPVRISKMFVSRLYSLYRVMLDDGIT</sequence>
<dbReference type="Proteomes" id="UP001153076">
    <property type="component" value="Unassembled WGS sequence"/>
</dbReference>
<accession>A0A9Q1JIC5</accession>
<dbReference type="AlphaFoldDB" id="A0A9Q1JIC5"/>
<proteinExistence type="predicted"/>
<dbReference type="EMBL" id="JAKOGI010002775">
    <property type="protein sequence ID" value="KAJ8421341.1"/>
    <property type="molecule type" value="Genomic_DNA"/>
</dbReference>
<reference evidence="1" key="1">
    <citation type="submission" date="2022-04" db="EMBL/GenBank/DDBJ databases">
        <title>Carnegiea gigantea Genome sequencing and assembly v2.</title>
        <authorList>
            <person name="Copetti D."/>
            <person name="Sanderson M.J."/>
            <person name="Burquez A."/>
            <person name="Wojciechowski M.F."/>
        </authorList>
    </citation>
    <scope>NUCLEOTIDE SEQUENCE</scope>
    <source>
        <strain evidence="1">SGP5-SGP5p</strain>
        <tissue evidence="1">Aerial part</tissue>
    </source>
</reference>
<keyword evidence="2" id="KW-1185">Reference proteome</keyword>
<name>A0A9Q1JIC5_9CARY</name>
<evidence type="ECO:0000313" key="1">
    <source>
        <dbReference type="EMBL" id="KAJ8421341.1"/>
    </source>
</evidence>
<organism evidence="1 2">
    <name type="scientific">Carnegiea gigantea</name>
    <dbReference type="NCBI Taxonomy" id="171969"/>
    <lineage>
        <taxon>Eukaryota</taxon>
        <taxon>Viridiplantae</taxon>
        <taxon>Streptophyta</taxon>
        <taxon>Embryophyta</taxon>
        <taxon>Tracheophyta</taxon>
        <taxon>Spermatophyta</taxon>
        <taxon>Magnoliopsida</taxon>
        <taxon>eudicotyledons</taxon>
        <taxon>Gunneridae</taxon>
        <taxon>Pentapetalae</taxon>
        <taxon>Caryophyllales</taxon>
        <taxon>Cactineae</taxon>
        <taxon>Cactaceae</taxon>
        <taxon>Cactoideae</taxon>
        <taxon>Echinocereeae</taxon>
        <taxon>Carnegiea</taxon>
    </lineage>
</organism>
<evidence type="ECO:0000313" key="2">
    <source>
        <dbReference type="Proteomes" id="UP001153076"/>
    </source>
</evidence>
<protein>
    <submittedName>
        <fullName evidence="1">Uncharacterized protein</fullName>
    </submittedName>
</protein>
<comment type="caution">
    <text evidence="1">The sequence shown here is derived from an EMBL/GenBank/DDBJ whole genome shotgun (WGS) entry which is preliminary data.</text>
</comment>
<gene>
    <name evidence="1" type="ORF">Cgig2_007198</name>
</gene>